<evidence type="ECO:0000313" key="3">
    <source>
        <dbReference type="Proteomes" id="UP001189429"/>
    </source>
</evidence>
<reference evidence="2" key="1">
    <citation type="submission" date="2023-10" db="EMBL/GenBank/DDBJ databases">
        <authorList>
            <person name="Chen Y."/>
            <person name="Shah S."/>
            <person name="Dougan E. K."/>
            <person name="Thang M."/>
            <person name="Chan C."/>
        </authorList>
    </citation>
    <scope>NUCLEOTIDE SEQUENCE [LARGE SCALE GENOMIC DNA]</scope>
</reference>
<organism evidence="2 3">
    <name type="scientific">Prorocentrum cordatum</name>
    <dbReference type="NCBI Taxonomy" id="2364126"/>
    <lineage>
        <taxon>Eukaryota</taxon>
        <taxon>Sar</taxon>
        <taxon>Alveolata</taxon>
        <taxon>Dinophyceae</taxon>
        <taxon>Prorocentrales</taxon>
        <taxon>Prorocentraceae</taxon>
        <taxon>Prorocentrum</taxon>
    </lineage>
</organism>
<dbReference type="Pfam" id="PF05542">
    <property type="entry name" value="DUF760"/>
    <property type="match status" value="2"/>
</dbReference>
<evidence type="ECO:0000313" key="2">
    <source>
        <dbReference type="EMBL" id="CAK0857164.1"/>
    </source>
</evidence>
<dbReference type="Proteomes" id="UP001189429">
    <property type="component" value="Unassembled WGS sequence"/>
</dbReference>
<dbReference type="EMBL" id="CAUYUJ010015704">
    <property type="protein sequence ID" value="CAK0857164.1"/>
    <property type="molecule type" value="Genomic_DNA"/>
</dbReference>
<feature type="coiled-coil region" evidence="1">
    <location>
        <begin position="9"/>
        <end position="36"/>
    </location>
</feature>
<dbReference type="PANTHER" id="PTHR31808">
    <property type="entry name" value="EXPRESSED PROTEIN"/>
    <property type="match status" value="1"/>
</dbReference>
<dbReference type="InterPro" id="IPR008479">
    <property type="entry name" value="DUF760"/>
</dbReference>
<name>A0ABN9UEM8_9DINO</name>
<dbReference type="PANTHER" id="PTHR31808:SF4">
    <property type="entry name" value="LIGASE, PUTATIVE (DUF760)-RELATED"/>
    <property type="match status" value="1"/>
</dbReference>
<comment type="caution">
    <text evidence="2">The sequence shown here is derived from an EMBL/GenBank/DDBJ whole genome shotgun (WGS) entry which is preliminary data.</text>
</comment>
<dbReference type="InterPro" id="IPR038925">
    <property type="entry name" value="At3g17800-like"/>
</dbReference>
<gene>
    <name evidence="2" type="ORF">PCOR1329_LOCUS47344</name>
</gene>
<proteinExistence type="predicted"/>
<accession>A0ABN9UEM8</accession>
<keyword evidence="3" id="KW-1185">Reference proteome</keyword>
<evidence type="ECO:0000256" key="1">
    <source>
        <dbReference type="SAM" id="Coils"/>
    </source>
</evidence>
<keyword evidence="1" id="KW-0175">Coiled coil</keyword>
<protein>
    <submittedName>
        <fullName evidence="2">Uncharacterized protein</fullName>
    </submittedName>
</protein>
<sequence length="649" mass="71431">MRENPALFDSAVEEELEALAVQRDEEEDQKAQLESDGIKEDTLVLRRRMDEVRQAERTRIVTELLYLKVCRKFQQLQVPLIPPLKAGGDVKFGAIDLKGLTTDVYSADALELVREHLFHIIGQRGSTTFATGTAVVQISLFQAGQVYGMSALFGYYLRRVDARYQLEKLAGNFGAWGEAAPEEGESPFAGDKEGFDSLQGYINQFGPEEVQRMTTIASVEAQMAMESQVAALFGDLRTLKEKLMQVLGMVRSNEEATRKLEEAIQNNEVQSLRITSDDLRRLVLEAVAYGSLLNDSEKQTDSFYELTPSSRPMGAIMGDDEDEGRYLSECGEAAACERDHTRSPEQVLSQYRKEHWEWYKTQIAPNSFQSVFVATYLFPPVFAHRSALSVLWEPVKVKLMNKDCAQAAATRARRRMKLRQEPWPPSRALALRVGAWVPRAAAPAVGMAGAGSPAATASTVPEDEAQHFQGDGGYVGDGGVALEQLWASLPWREIRNCPGRYTTSDRAARAEDLVALLGRCGFAVGRAPLVARLPGKDPMALFRLPGGGGLLTYCRPEGFFVHTLNTESGLARKVDALGLGADAHGLIGEEVPWSERAPLRAVVAVLPFLADREKNASAYALVLALRRAAALQPGAAPERSGAVWRLTRE</sequence>